<evidence type="ECO:0000313" key="4">
    <source>
        <dbReference type="Proteomes" id="UP000010384"/>
    </source>
</evidence>
<evidence type="ECO:0000256" key="2">
    <source>
        <dbReference type="SAM" id="Phobius"/>
    </source>
</evidence>
<gene>
    <name evidence="3" type="ORF">Chro_2941</name>
</gene>
<keyword evidence="2" id="KW-0812">Transmembrane</keyword>
<dbReference type="OrthoDB" id="486403at2"/>
<dbReference type="Proteomes" id="UP000010384">
    <property type="component" value="Chromosome"/>
</dbReference>
<dbReference type="AlphaFoldDB" id="K9U1B2"/>
<dbReference type="KEGG" id="cthe:Chro_2941"/>
<dbReference type="InParanoid" id="K9U1B2"/>
<proteinExistence type="predicted"/>
<evidence type="ECO:0000256" key="1">
    <source>
        <dbReference type="SAM" id="MobiDB-lite"/>
    </source>
</evidence>
<keyword evidence="2" id="KW-1133">Transmembrane helix</keyword>
<keyword evidence="4" id="KW-1185">Reference proteome</keyword>
<feature type="compositionally biased region" description="Basic residues" evidence="1">
    <location>
        <begin position="35"/>
        <end position="45"/>
    </location>
</feature>
<dbReference type="EMBL" id="CP003597">
    <property type="protein sequence ID" value="AFY88408.1"/>
    <property type="molecule type" value="Genomic_DNA"/>
</dbReference>
<feature type="transmembrane region" description="Helical" evidence="2">
    <location>
        <begin position="6"/>
        <end position="25"/>
    </location>
</feature>
<accession>K9U1B2</accession>
<feature type="region of interest" description="Disordered" evidence="1">
    <location>
        <begin position="35"/>
        <end position="72"/>
    </location>
</feature>
<evidence type="ECO:0000313" key="3">
    <source>
        <dbReference type="EMBL" id="AFY88408.1"/>
    </source>
</evidence>
<protein>
    <submittedName>
        <fullName evidence="3">Uncharacterized protein</fullName>
    </submittedName>
</protein>
<name>K9U1B2_CHRTP</name>
<keyword evidence="2" id="KW-0472">Membrane</keyword>
<dbReference type="RefSeq" id="WP_015154955.1">
    <property type="nucleotide sequence ID" value="NC_019695.1"/>
</dbReference>
<organism evidence="3 4">
    <name type="scientific">Chroococcidiopsis thermalis (strain PCC 7203)</name>
    <dbReference type="NCBI Taxonomy" id="251229"/>
    <lineage>
        <taxon>Bacteria</taxon>
        <taxon>Bacillati</taxon>
        <taxon>Cyanobacteriota</taxon>
        <taxon>Cyanophyceae</taxon>
        <taxon>Chroococcidiopsidales</taxon>
        <taxon>Chroococcidiopsidaceae</taxon>
        <taxon>Chroococcidiopsis</taxon>
    </lineage>
</organism>
<reference evidence="3 4" key="1">
    <citation type="submission" date="2012-06" db="EMBL/GenBank/DDBJ databases">
        <title>Finished chromosome of genome of Chroococcidiopsis thermalis PCC 7203.</title>
        <authorList>
            <consortium name="US DOE Joint Genome Institute"/>
            <person name="Gugger M."/>
            <person name="Coursin T."/>
            <person name="Rippka R."/>
            <person name="Tandeau De Marsac N."/>
            <person name="Huntemann M."/>
            <person name="Wei C.-L."/>
            <person name="Han J."/>
            <person name="Detter J.C."/>
            <person name="Han C."/>
            <person name="Tapia R."/>
            <person name="Davenport K."/>
            <person name="Daligault H."/>
            <person name="Erkkila T."/>
            <person name="Gu W."/>
            <person name="Munk A.C.C."/>
            <person name="Teshima H."/>
            <person name="Xu Y."/>
            <person name="Chain P."/>
            <person name="Chen A."/>
            <person name="Krypides N."/>
            <person name="Mavromatis K."/>
            <person name="Markowitz V."/>
            <person name="Szeto E."/>
            <person name="Ivanova N."/>
            <person name="Mikhailova N."/>
            <person name="Ovchinnikova G."/>
            <person name="Pagani I."/>
            <person name="Pati A."/>
            <person name="Goodwin L."/>
            <person name="Peters L."/>
            <person name="Pitluck S."/>
            <person name="Woyke T."/>
            <person name="Kerfeld C."/>
        </authorList>
    </citation>
    <scope>NUCLEOTIDE SEQUENCE [LARGE SCALE GENOMIC DNA]</scope>
    <source>
        <strain evidence="3 4">PCC 7203</strain>
    </source>
</reference>
<dbReference type="STRING" id="251229.Chro_2941"/>
<sequence length="129" mass="15164">MQRLFVLLGVVIVFALIFGFMFAYYRSQQSRRRLRWVQPRKHGKSKTTPFSSPRRQKPHDSEESGDSDSAIRIEQVSRPLQKKLLLLLHGDRQAANRLLSAAKDRNPGRTIQWYAEKVLFDLQRDYGKY</sequence>
<dbReference type="HOGENOM" id="CLU_1944913_0_0_3"/>